<dbReference type="OrthoDB" id="2687560at2759"/>
<feature type="compositionally biased region" description="Basic residues" evidence="1">
    <location>
        <begin position="1"/>
        <end position="16"/>
    </location>
</feature>
<dbReference type="EMBL" id="JH930470">
    <property type="protein sequence ID" value="EKM57790.1"/>
    <property type="molecule type" value="Genomic_DNA"/>
</dbReference>
<dbReference type="AlphaFoldDB" id="K5WEW5"/>
<reference evidence="2 3" key="1">
    <citation type="journal article" date="2012" name="BMC Genomics">
        <title>Comparative genomics of the white-rot fungi, Phanerochaete carnosa and P. chrysosporium, to elucidate the genetic basis of the distinct wood types they colonize.</title>
        <authorList>
            <person name="Suzuki H."/>
            <person name="MacDonald J."/>
            <person name="Syed K."/>
            <person name="Salamov A."/>
            <person name="Hori C."/>
            <person name="Aerts A."/>
            <person name="Henrissat B."/>
            <person name="Wiebenga A."/>
            <person name="vanKuyk P.A."/>
            <person name="Barry K."/>
            <person name="Lindquist E."/>
            <person name="LaButti K."/>
            <person name="Lapidus A."/>
            <person name="Lucas S."/>
            <person name="Coutinho P."/>
            <person name="Gong Y."/>
            <person name="Samejima M."/>
            <person name="Mahadevan R."/>
            <person name="Abou-Zaid M."/>
            <person name="de Vries R.P."/>
            <person name="Igarashi K."/>
            <person name="Yadav J.S."/>
            <person name="Grigoriev I.V."/>
            <person name="Master E.R."/>
        </authorList>
    </citation>
    <scope>NUCLEOTIDE SEQUENCE [LARGE SCALE GENOMIC DNA]</scope>
    <source>
        <strain evidence="2 3">HHB-10118-sp</strain>
    </source>
</reference>
<name>K5WEW5_PHACS</name>
<gene>
    <name evidence="2" type="ORF">PHACADRAFT_251638</name>
</gene>
<dbReference type="InParanoid" id="K5WEW5"/>
<dbReference type="Proteomes" id="UP000008370">
    <property type="component" value="Unassembled WGS sequence"/>
</dbReference>
<evidence type="ECO:0000313" key="2">
    <source>
        <dbReference type="EMBL" id="EKM57790.1"/>
    </source>
</evidence>
<keyword evidence="3" id="KW-1185">Reference proteome</keyword>
<dbReference type="GeneID" id="18915280"/>
<organism evidence="2 3">
    <name type="scientific">Phanerochaete carnosa (strain HHB-10118-sp)</name>
    <name type="common">White-rot fungus</name>
    <name type="synonym">Peniophora carnosa</name>
    <dbReference type="NCBI Taxonomy" id="650164"/>
    <lineage>
        <taxon>Eukaryota</taxon>
        <taxon>Fungi</taxon>
        <taxon>Dikarya</taxon>
        <taxon>Basidiomycota</taxon>
        <taxon>Agaricomycotina</taxon>
        <taxon>Agaricomycetes</taxon>
        <taxon>Polyporales</taxon>
        <taxon>Phanerochaetaceae</taxon>
        <taxon>Phanerochaete</taxon>
    </lineage>
</organism>
<protein>
    <submittedName>
        <fullName evidence="2">Uncharacterized protein</fullName>
    </submittedName>
</protein>
<sequence>MSIARRRSSRSLRSRPSKGALPTPPPSDTIDARPTTPESTRTSLTRVSRLPPSPPRSVVSARLGSPSRPLYTAIRKRLDSDSSFFSVGSVRSVSPHAQPAAERPTSITSEPALSESDEDGMDITDLLPKAPSRGHFRASSGCSLSGETELRMALSRQRSQTVGGPRPEYVYRDRGQQKDFASLMQTVKKISQGMKSLVKSRDG</sequence>
<dbReference type="KEGG" id="pco:PHACADRAFT_251638"/>
<evidence type="ECO:0000313" key="3">
    <source>
        <dbReference type="Proteomes" id="UP000008370"/>
    </source>
</evidence>
<feature type="region of interest" description="Disordered" evidence="1">
    <location>
        <begin position="1"/>
        <end position="69"/>
    </location>
</feature>
<accession>K5WEW5</accession>
<feature type="region of interest" description="Disordered" evidence="1">
    <location>
        <begin position="88"/>
        <end position="176"/>
    </location>
</feature>
<proteinExistence type="predicted"/>
<dbReference type="HOGENOM" id="CLU_106822_0_0_1"/>
<evidence type="ECO:0000256" key="1">
    <source>
        <dbReference type="SAM" id="MobiDB-lite"/>
    </source>
</evidence>
<feature type="compositionally biased region" description="Low complexity" evidence="1">
    <location>
        <begin position="43"/>
        <end position="63"/>
    </location>
</feature>
<dbReference type="RefSeq" id="XP_007393134.1">
    <property type="nucleotide sequence ID" value="XM_007393072.1"/>
</dbReference>